<dbReference type="Pfam" id="PF21673">
    <property type="entry name" value="CCDC93_N"/>
    <property type="match status" value="1"/>
</dbReference>
<accession>A0A7R9M5A7</accession>
<feature type="region of interest" description="Disordered" evidence="5">
    <location>
        <begin position="192"/>
        <end position="215"/>
    </location>
</feature>
<feature type="domain" description="CCDC93 coiled-coil" evidence="6">
    <location>
        <begin position="206"/>
        <end position="598"/>
    </location>
</feature>
<evidence type="ECO:0000259" key="7">
    <source>
        <dbReference type="Pfam" id="PF21673"/>
    </source>
</evidence>
<organism evidence="8">
    <name type="scientific">Oppiella nova</name>
    <dbReference type="NCBI Taxonomy" id="334625"/>
    <lineage>
        <taxon>Eukaryota</taxon>
        <taxon>Metazoa</taxon>
        <taxon>Ecdysozoa</taxon>
        <taxon>Arthropoda</taxon>
        <taxon>Chelicerata</taxon>
        <taxon>Arachnida</taxon>
        <taxon>Acari</taxon>
        <taxon>Acariformes</taxon>
        <taxon>Sarcoptiformes</taxon>
        <taxon>Oribatida</taxon>
        <taxon>Brachypylina</taxon>
        <taxon>Oppioidea</taxon>
        <taxon>Oppiidae</taxon>
        <taxon>Oppiella</taxon>
    </lineage>
</organism>
<dbReference type="InterPro" id="IPR019159">
    <property type="entry name" value="CCDC93_CC"/>
</dbReference>
<sequence>MMSDRKPVPASRVRTQATHPSMAVIPDVREDEEQSVKMQEMINLLVAGGYFRARIKGLNNFDKSLICLFCSSLELFICVDHEVVGGMSWAIEMSNVDLDVDILFQESLTIGQKMWVQYHLKALTEKIVRVLQTMSCPHKIEPHQIQGMDCIHIFPVIQWLVKKSIETRQQMSEYLKNYANWQFNRCHTVHTDTDQSSTITSPDDVRHPKRKYRHPARHKLVEPDVRVRTTLLEYGYFDTKSTGDSTSSAPKTSEPNSEQKDSDSRLNDSLMNSMQTESNKISAAFVGAIVGAQSDEIQKLAEEYNRKRLEREENSIERKERELKSRVEAAKKELSAAKQKESEIRDKIQLFRQRIEIVRQKQESFEPKDNERVEEREEKKNLSHILDALKKQKTEFKQFCREEKQRLEKQIEELSNQTTDTEDETEVETEVQTYEEKHSKYKKQLADLNKNVSKIQRKFDDIPTRAELSQYQKRFIELYNQVAAKHNETKKFYTLYNTLDDERMYLEKELNLIGSILDNFYQAQNSNNVREEYLLQFEQIVENIKQTKLKVENRRVTEKAKRDQLNDSYLELIEKQRLYYKGVKDFKEECKTNERLIAELENRKSKNKQ</sequence>
<evidence type="ECO:0000313" key="8">
    <source>
        <dbReference type="EMBL" id="CAD7653837.1"/>
    </source>
</evidence>
<name>A0A7R9M5A7_9ACAR</name>
<proteinExistence type="inferred from homology"/>
<dbReference type="EMBL" id="OC921982">
    <property type="protein sequence ID" value="CAD7653837.1"/>
    <property type="molecule type" value="Genomic_DNA"/>
</dbReference>
<keyword evidence="9" id="KW-1185">Reference proteome</keyword>
<comment type="similarity">
    <text evidence="1">Belongs to the CCDC93 family.</text>
</comment>
<gene>
    <name evidence="8" type="ORF">ONB1V03_LOCUS10490</name>
</gene>
<dbReference type="EMBL" id="CAJPVJ010007157">
    <property type="protein sequence ID" value="CAG2171024.1"/>
    <property type="molecule type" value="Genomic_DNA"/>
</dbReference>
<feature type="region of interest" description="Disordered" evidence="5">
    <location>
        <begin position="239"/>
        <end position="267"/>
    </location>
</feature>
<evidence type="ECO:0000256" key="3">
    <source>
        <dbReference type="ARBA" id="ARBA00023054"/>
    </source>
</evidence>
<dbReference type="OrthoDB" id="16092at2759"/>
<dbReference type="Proteomes" id="UP000728032">
    <property type="component" value="Unassembled WGS sequence"/>
</dbReference>
<dbReference type="GO" id="GO:0006893">
    <property type="term" value="P:Golgi to plasma membrane transport"/>
    <property type="evidence" value="ECO:0007669"/>
    <property type="project" value="TreeGrafter"/>
</dbReference>
<dbReference type="PANTHER" id="PTHR16441">
    <property type="entry name" value="FIDIPIDINE"/>
    <property type="match status" value="1"/>
</dbReference>
<feature type="domain" description="CCDC93 N-terminal" evidence="7">
    <location>
        <begin position="33"/>
        <end position="164"/>
    </location>
</feature>
<evidence type="ECO:0000259" key="6">
    <source>
        <dbReference type="Pfam" id="PF09762"/>
    </source>
</evidence>
<evidence type="ECO:0000256" key="4">
    <source>
        <dbReference type="SAM" id="Coils"/>
    </source>
</evidence>
<feature type="coiled-coil region" evidence="4">
    <location>
        <begin position="372"/>
        <end position="458"/>
    </location>
</feature>
<dbReference type="Pfam" id="PF09762">
    <property type="entry name" value="CCDC93_CC"/>
    <property type="match status" value="1"/>
</dbReference>
<dbReference type="AlphaFoldDB" id="A0A7R9M5A7"/>
<feature type="compositionally biased region" description="Polar residues" evidence="5">
    <location>
        <begin position="239"/>
        <end position="256"/>
    </location>
</feature>
<reference evidence="8" key="1">
    <citation type="submission" date="2020-11" db="EMBL/GenBank/DDBJ databases">
        <authorList>
            <person name="Tran Van P."/>
        </authorList>
    </citation>
    <scope>NUCLEOTIDE SEQUENCE</scope>
</reference>
<dbReference type="InterPro" id="IPR048747">
    <property type="entry name" value="CCDC93_N"/>
</dbReference>
<evidence type="ECO:0000256" key="2">
    <source>
        <dbReference type="ARBA" id="ARBA00016765"/>
    </source>
</evidence>
<feature type="compositionally biased region" description="Basic and acidic residues" evidence="5">
    <location>
        <begin position="257"/>
        <end position="266"/>
    </location>
</feature>
<keyword evidence="3 4" id="KW-0175">Coiled coil</keyword>
<dbReference type="PANTHER" id="PTHR16441:SF0">
    <property type="entry name" value="COILED-COIL DOMAIN-CONTAINING PROTEIN 93"/>
    <property type="match status" value="1"/>
</dbReference>
<feature type="coiled-coil region" evidence="4">
    <location>
        <begin position="297"/>
        <end position="347"/>
    </location>
</feature>
<evidence type="ECO:0000256" key="1">
    <source>
        <dbReference type="ARBA" id="ARBA00007219"/>
    </source>
</evidence>
<protein>
    <recommendedName>
        <fullName evidence="2">Coiled-coil domain-containing protein 93</fullName>
    </recommendedName>
</protein>
<evidence type="ECO:0000256" key="5">
    <source>
        <dbReference type="SAM" id="MobiDB-lite"/>
    </source>
</evidence>
<evidence type="ECO:0000313" key="9">
    <source>
        <dbReference type="Proteomes" id="UP000728032"/>
    </source>
</evidence>
<dbReference type="InterPro" id="IPR039116">
    <property type="entry name" value="CCDC93"/>
</dbReference>